<name>A0A1W6DX83_9CAUD</name>
<accession>A0A1W6DX83</accession>
<evidence type="ECO:0000313" key="1">
    <source>
        <dbReference type="EMBL" id="ARK07524.1"/>
    </source>
</evidence>
<dbReference type="InterPro" id="IPR037135">
    <property type="entry name" value="DUF1653-like_dom_sf"/>
</dbReference>
<keyword evidence="2" id="KW-1185">Reference proteome</keyword>
<dbReference type="Proteomes" id="UP000223906">
    <property type="component" value="Segment"/>
</dbReference>
<sequence length="127" mass="14543">MTKTIERPTLTQLAERCRKAAMAIPVGSFWKHYKGGIYEITGFTISEQTNDLKVVFRPIVEDMPKTRDGITFYPFGSLTEHDVSFLQFDRPPSEFFEDVAIGDGPIPDAILPRFQQVQRTDCFIPIR</sequence>
<dbReference type="EMBL" id="KY629563">
    <property type="protein sequence ID" value="ARK07524.1"/>
    <property type="molecule type" value="Genomic_DNA"/>
</dbReference>
<evidence type="ECO:0000313" key="2">
    <source>
        <dbReference type="Proteomes" id="UP000223906"/>
    </source>
</evidence>
<protein>
    <submittedName>
        <fullName evidence="1">Uncharacterized protein</fullName>
    </submittedName>
</protein>
<reference evidence="1 2" key="1">
    <citation type="submission" date="2017-02" db="EMBL/GenBank/DDBJ databases">
        <title>The first characterized phage against a member of the ecologically important #sphingomonads reveals high dissimilarity against all other known phages.</title>
        <authorList>
            <person name="Nielsen T.K."/>
            <person name="Carstens A.B."/>
            <person name="Kot W."/>
            <person name="Lametsch R."/>
            <person name="Neve H."/>
            <person name="Hansen L.H."/>
        </authorList>
    </citation>
    <scope>NUCLEOTIDE SEQUENCE [LARGE SCALE GENOMIC DNA]</scope>
</reference>
<gene>
    <name evidence="1" type="ORF">LAV_00149</name>
</gene>
<dbReference type="Gene3D" id="2.30.30.320">
    <property type="entry name" value="DUF1653-like domain"/>
    <property type="match status" value="1"/>
</dbReference>
<proteinExistence type="predicted"/>
<organism evidence="1 2">
    <name type="scientific">Sphingobium phage Lacusarx</name>
    <dbReference type="NCBI Taxonomy" id="1980139"/>
    <lineage>
        <taxon>Viruses</taxon>
        <taxon>Duplodnaviria</taxon>
        <taxon>Heunggongvirae</taxon>
        <taxon>Uroviricota</taxon>
        <taxon>Caudoviricetes</taxon>
        <taxon>Lacusarxvirus</taxon>
        <taxon>Lacusarxvirus lacusarx</taxon>
    </lineage>
</organism>